<dbReference type="EMBL" id="JADGMS010000018">
    <property type="protein sequence ID" value="KAF9662192.1"/>
    <property type="molecule type" value="Genomic_DNA"/>
</dbReference>
<evidence type="ECO:0000256" key="3">
    <source>
        <dbReference type="ARBA" id="ARBA00022771"/>
    </source>
</evidence>
<feature type="domain" description="FLZ-type" evidence="5">
    <location>
        <begin position="390"/>
        <end position="434"/>
    </location>
</feature>
<sequence length="462" mass="50532">MLCDLQDRPLKVLILLCFRNSLTSTYLGADKGSFGAYKKGFVVMLRKRTRSVKKDQQTGQMTVSDSGSESYFQSYNNMGHSHKANTFLTVPGLFVGSSHKGLSDGDSVRSPTSPLDCRMFSNIGNPHKSLRSSHGGQHKSWDCNKVGLSILDSLDDDDFDGDDGKGYGKVLQSSESKNILFGPRVRGKTPNFQSHTDPFQAPKSLPRNFAVFPRTLTKSPLQKGSSGVLFEIGEVPFESEPFGKIRSCSLDSCRPFSSLSRLAGQNMKASSLNFCSDNITTQVDSPPQLPGGSSNTNNFSNTNLAYTPMSASSGNGFISSLSASEIELSEDYTCVISHGPNPKTTHIYGDCILECHPNEFSNFGKNEEEEIGLAQAATCSKIPSSFPSKDFLSFCYYCNKKLDEGKDIYIYRGEKAFCSSSCRSEEIMIDEEMENTTNKSSVDVPTSENTKGLFETGIIEAP</sequence>
<evidence type="ECO:0000313" key="6">
    <source>
        <dbReference type="EMBL" id="KAF9662192.1"/>
    </source>
</evidence>
<dbReference type="PANTHER" id="PTHR46868:SF3">
    <property type="entry name" value="FCS-LIKE ZINC FINGER 11"/>
    <property type="match status" value="1"/>
</dbReference>
<keyword evidence="7" id="KW-1185">Reference proteome</keyword>
<dbReference type="Pfam" id="PF04570">
    <property type="entry name" value="zf-FLZ"/>
    <property type="match status" value="1"/>
</dbReference>
<dbReference type="Proteomes" id="UP000657918">
    <property type="component" value="Unassembled WGS sequence"/>
</dbReference>
<evidence type="ECO:0000256" key="1">
    <source>
        <dbReference type="ARBA" id="ARBA00009374"/>
    </source>
</evidence>
<reference evidence="6 7" key="1">
    <citation type="submission" date="2020-10" db="EMBL/GenBank/DDBJ databases">
        <title>Plant Genome Project.</title>
        <authorList>
            <person name="Zhang R.-G."/>
        </authorList>
    </citation>
    <scope>NUCLEOTIDE SEQUENCE [LARGE SCALE GENOMIC DNA]</scope>
    <source>
        <strain evidence="6">FAFU-HL-1</strain>
        <tissue evidence="6">Leaf</tissue>
    </source>
</reference>
<dbReference type="PROSITE" id="PS51795">
    <property type="entry name" value="ZF_FLZ"/>
    <property type="match status" value="1"/>
</dbReference>
<gene>
    <name evidence="6" type="ORF">SADUNF_Sadunf18G0027700</name>
</gene>
<accession>A0A835J088</accession>
<name>A0A835J088_9ROSI</name>
<dbReference type="InterPro" id="IPR044585">
    <property type="entry name" value="FLZ10/11"/>
</dbReference>
<dbReference type="AlphaFoldDB" id="A0A835J088"/>
<protein>
    <recommendedName>
        <fullName evidence="5">FLZ-type domain-containing protein</fullName>
    </recommendedName>
</protein>
<evidence type="ECO:0000313" key="7">
    <source>
        <dbReference type="Proteomes" id="UP000657918"/>
    </source>
</evidence>
<organism evidence="6 7">
    <name type="scientific">Salix dunnii</name>
    <dbReference type="NCBI Taxonomy" id="1413687"/>
    <lineage>
        <taxon>Eukaryota</taxon>
        <taxon>Viridiplantae</taxon>
        <taxon>Streptophyta</taxon>
        <taxon>Embryophyta</taxon>
        <taxon>Tracheophyta</taxon>
        <taxon>Spermatophyta</taxon>
        <taxon>Magnoliopsida</taxon>
        <taxon>eudicotyledons</taxon>
        <taxon>Gunneridae</taxon>
        <taxon>Pentapetalae</taxon>
        <taxon>rosids</taxon>
        <taxon>fabids</taxon>
        <taxon>Malpighiales</taxon>
        <taxon>Salicaceae</taxon>
        <taxon>Saliceae</taxon>
        <taxon>Salix</taxon>
    </lineage>
</organism>
<keyword evidence="3" id="KW-0862">Zinc</keyword>
<dbReference type="PANTHER" id="PTHR46868">
    <property type="entry name" value="FCS-LIKE ZINC FINGER 11"/>
    <property type="match status" value="1"/>
</dbReference>
<dbReference type="InterPro" id="IPR007650">
    <property type="entry name" value="Zf-FLZ_dom"/>
</dbReference>
<keyword evidence="2" id="KW-0479">Metal-binding</keyword>
<dbReference type="OrthoDB" id="685855at2759"/>
<evidence type="ECO:0000259" key="5">
    <source>
        <dbReference type="PROSITE" id="PS51795"/>
    </source>
</evidence>
<evidence type="ECO:0000256" key="4">
    <source>
        <dbReference type="PROSITE-ProRule" id="PRU01131"/>
    </source>
</evidence>
<proteinExistence type="inferred from homology"/>
<comment type="caution">
    <text evidence="6">The sequence shown here is derived from an EMBL/GenBank/DDBJ whole genome shotgun (WGS) entry which is preliminary data.</text>
</comment>
<comment type="similarity">
    <text evidence="1">Belongs to the FLZ family.</text>
</comment>
<keyword evidence="3" id="KW-0863">Zinc-finger</keyword>
<dbReference type="GO" id="GO:0008270">
    <property type="term" value="F:zinc ion binding"/>
    <property type="evidence" value="ECO:0007669"/>
    <property type="project" value="UniProtKB-KW"/>
</dbReference>
<evidence type="ECO:0000256" key="2">
    <source>
        <dbReference type="ARBA" id="ARBA00022723"/>
    </source>
</evidence>
<feature type="zinc finger region" description="FLZ-type" evidence="4">
    <location>
        <begin position="390"/>
        <end position="434"/>
    </location>
</feature>